<dbReference type="Gene3D" id="1.10.167.10">
    <property type="entry name" value="Regulator of G-protein Signalling 4, domain 2"/>
    <property type="match status" value="1"/>
</dbReference>
<dbReference type="Pfam" id="PF00615">
    <property type="entry name" value="RGS"/>
    <property type="match status" value="1"/>
</dbReference>
<dbReference type="InterPro" id="IPR024066">
    <property type="entry name" value="RGS_subdom1/3"/>
</dbReference>
<evidence type="ECO:0000313" key="3">
    <source>
        <dbReference type="Proteomes" id="UP000694891"/>
    </source>
</evidence>
<evidence type="ECO:0000313" key="4">
    <source>
        <dbReference type="RefSeq" id="XP_008285999.1"/>
    </source>
</evidence>
<dbReference type="GeneID" id="103361610"/>
<dbReference type="Gene3D" id="1.10.196.10">
    <property type="match status" value="1"/>
</dbReference>
<gene>
    <name evidence="2" type="primary">RGS2</name>
    <name evidence="4" type="synonym">LOC103361610</name>
</gene>
<keyword evidence="3" id="KW-1185">Reference proteome</keyword>
<sequence>MTGLYKTSPMDLHVTKRIDIAWKSRIHTLIQTPLLWRKISRQETNEANLLGESLETLLSKKSGQVAFREFLKSEFCEESLDFWLACQEFQTFDSPEERTQRAASIYEEFIKADSPKQVNLDFYTREIISQSLQQPSPSCFTVAQKKIYSLMENGSFPRFIQSENYQVLFQAASKQRGLGKHRKAVRIKST</sequence>
<dbReference type="SMART" id="SM00315">
    <property type="entry name" value="RGS"/>
    <property type="match status" value="1"/>
</dbReference>
<feature type="domain" description="RGS" evidence="1">
    <location>
        <begin position="53"/>
        <end position="169"/>
    </location>
</feature>
<dbReference type="PRINTS" id="PR01301">
    <property type="entry name" value="RGSPROTEIN"/>
</dbReference>
<dbReference type="OrthoDB" id="196547at2759"/>
<protein>
    <submittedName>
        <fullName evidence="2 4">Regulator of G-protein signaling 21-like</fullName>
    </submittedName>
</protein>
<dbReference type="SUPFAM" id="SSF48097">
    <property type="entry name" value="Regulator of G-protein signaling, RGS"/>
    <property type="match status" value="1"/>
</dbReference>
<evidence type="ECO:0000259" key="1">
    <source>
        <dbReference type="PROSITE" id="PS50132"/>
    </source>
</evidence>
<dbReference type="InterPro" id="IPR016137">
    <property type="entry name" value="RGS"/>
</dbReference>
<dbReference type="RefSeq" id="XP_008285999.1">
    <property type="nucleotide sequence ID" value="XM_008287777.1"/>
</dbReference>
<dbReference type="Proteomes" id="UP000694891">
    <property type="component" value="Unplaced"/>
</dbReference>
<accession>A0A3B4Z5X3</accession>
<organism evidence="2">
    <name type="scientific">Stegastes partitus</name>
    <name type="common">bicolor damselfish</name>
    <dbReference type="NCBI Taxonomy" id="144197"/>
    <lineage>
        <taxon>Eukaryota</taxon>
        <taxon>Metazoa</taxon>
        <taxon>Chordata</taxon>
        <taxon>Craniata</taxon>
        <taxon>Vertebrata</taxon>
        <taxon>Euteleostomi</taxon>
        <taxon>Actinopterygii</taxon>
        <taxon>Neopterygii</taxon>
        <taxon>Teleostei</taxon>
        <taxon>Neoteleostei</taxon>
        <taxon>Acanthomorphata</taxon>
        <taxon>Ovalentaria</taxon>
        <taxon>Pomacentridae</taxon>
        <taxon>Stegastes</taxon>
    </lineage>
</organism>
<dbReference type="Ensembl" id="ENSSPAT00000004193.1">
    <property type="protein sequence ID" value="ENSSPAP00000004110.1"/>
    <property type="gene ID" value="ENSSPAG00000003189.1"/>
</dbReference>
<dbReference type="PANTHER" id="PTHR10845:SF43">
    <property type="entry name" value="REGULATOR OF G-PROTEIN SIGNALING 2"/>
    <property type="match status" value="1"/>
</dbReference>
<proteinExistence type="predicted"/>
<reference evidence="2" key="1">
    <citation type="submission" date="2023-09" db="UniProtKB">
        <authorList>
            <consortium name="Ensembl"/>
        </authorList>
    </citation>
    <scope>IDENTIFICATION</scope>
</reference>
<dbReference type="InterPro" id="IPR036305">
    <property type="entry name" value="RGS_sf"/>
</dbReference>
<dbReference type="GeneTree" id="ENSGT00940000157937"/>
<dbReference type="InterPro" id="IPR044926">
    <property type="entry name" value="RGS_subdomain_2"/>
</dbReference>
<reference evidence="4" key="2">
    <citation type="submission" date="2025-04" db="UniProtKB">
        <authorList>
            <consortium name="RefSeq"/>
        </authorList>
    </citation>
    <scope>IDENTIFICATION</scope>
</reference>
<dbReference type="PANTHER" id="PTHR10845">
    <property type="entry name" value="REGULATOR OF G PROTEIN SIGNALING"/>
    <property type="match status" value="1"/>
</dbReference>
<dbReference type="PROSITE" id="PS50132">
    <property type="entry name" value="RGS"/>
    <property type="match status" value="1"/>
</dbReference>
<dbReference type="FunFam" id="1.10.167.10:FF:000001">
    <property type="entry name" value="Putative regulator of g-protein signaling 12"/>
    <property type="match status" value="1"/>
</dbReference>
<dbReference type="AlphaFoldDB" id="A0A3B4Z5X3"/>
<name>A0A3B4Z5X3_9TELE</name>
<dbReference type="STRING" id="144197.ENSSPAP00000004110"/>
<evidence type="ECO:0000313" key="2">
    <source>
        <dbReference type="Ensembl" id="ENSSPAP00000004110.1"/>
    </source>
</evidence>